<reference evidence="8 9" key="1">
    <citation type="journal article" date="2015" name="Genome Announc.">
        <title>Expanding the biotechnology potential of lactobacilli through comparative genomics of 213 strains and associated genera.</title>
        <authorList>
            <person name="Sun Z."/>
            <person name="Harris H.M."/>
            <person name="McCann A."/>
            <person name="Guo C."/>
            <person name="Argimon S."/>
            <person name="Zhang W."/>
            <person name="Yang X."/>
            <person name="Jeffery I.B."/>
            <person name="Cooney J.C."/>
            <person name="Kagawa T.F."/>
            <person name="Liu W."/>
            <person name="Song Y."/>
            <person name="Salvetti E."/>
            <person name="Wrobel A."/>
            <person name="Rasinkangas P."/>
            <person name="Parkhill J."/>
            <person name="Rea M.C."/>
            <person name="O'Sullivan O."/>
            <person name="Ritari J."/>
            <person name="Douillard F.P."/>
            <person name="Paul Ross R."/>
            <person name="Yang R."/>
            <person name="Briner A.E."/>
            <person name="Felis G.E."/>
            <person name="de Vos W.M."/>
            <person name="Barrangou R."/>
            <person name="Klaenhammer T.R."/>
            <person name="Caufield P.W."/>
            <person name="Cui Y."/>
            <person name="Zhang H."/>
            <person name="O'Toole P.W."/>
        </authorList>
    </citation>
    <scope>NUCLEOTIDE SEQUENCE [LARGE SCALE GENOMIC DNA]</scope>
    <source>
        <strain evidence="8 9">DSM 22408</strain>
    </source>
</reference>
<dbReference type="InterPro" id="IPR011639">
    <property type="entry name" value="MethylTrfase_TaqI-like_dom"/>
</dbReference>
<dbReference type="GO" id="GO:0003676">
    <property type="term" value="F:nucleic acid binding"/>
    <property type="evidence" value="ECO:0007669"/>
    <property type="project" value="InterPro"/>
</dbReference>
<keyword evidence="9" id="KW-1185">Reference proteome</keyword>
<evidence type="ECO:0000259" key="7">
    <source>
        <dbReference type="Pfam" id="PF07669"/>
    </source>
</evidence>
<evidence type="ECO:0000256" key="5">
    <source>
        <dbReference type="ARBA" id="ARBA00047942"/>
    </source>
</evidence>
<dbReference type="InterPro" id="IPR050953">
    <property type="entry name" value="N4_N6_ade-DNA_methylase"/>
</dbReference>
<name>A0A0R2KR63_9LACO</name>
<keyword evidence="2 8" id="KW-0489">Methyltransferase</keyword>
<organism evidence="8 9">
    <name type="scientific">Ligilactobacillus ceti DSM 22408</name>
    <dbReference type="NCBI Taxonomy" id="1122146"/>
    <lineage>
        <taxon>Bacteria</taxon>
        <taxon>Bacillati</taxon>
        <taxon>Bacillota</taxon>
        <taxon>Bacilli</taxon>
        <taxon>Lactobacillales</taxon>
        <taxon>Lactobacillaceae</taxon>
        <taxon>Ligilactobacillus</taxon>
    </lineage>
</organism>
<dbReference type="PANTHER" id="PTHR33841">
    <property type="entry name" value="DNA METHYLTRANSFERASE YEEA-RELATED"/>
    <property type="match status" value="1"/>
</dbReference>
<evidence type="ECO:0000313" key="8">
    <source>
        <dbReference type="EMBL" id="KRN88807.1"/>
    </source>
</evidence>
<dbReference type="SUPFAM" id="SSF53335">
    <property type="entry name" value="S-adenosyl-L-methionine-dependent methyltransferases"/>
    <property type="match status" value="1"/>
</dbReference>
<dbReference type="eggNOG" id="COG0827">
    <property type="taxonomic scope" value="Bacteria"/>
</dbReference>
<keyword evidence="3" id="KW-0808">Transferase</keyword>
<dbReference type="OrthoDB" id="32195at2"/>
<evidence type="ECO:0000256" key="1">
    <source>
        <dbReference type="ARBA" id="ARBA00011900"/>
    </source>
</evidence>
<proteinExistence type="predicted"/>
<dbReference type="EC" id="2.1.1.72" evidence="1"/>
<dbReference type="AlphaFoldDB" id="A0A0R2KR63"/>
<protein>
    <recommendedName>
        <fullName evidence="1">site-specific DNA-methyltransferase (adenine-specific)</fullName>
        <ecNumber evidence="1">2.1.1.72</ecNumber>
    </recommendedName>
</protein>
<evidence type="ECO:0000256" key="3">
    <source>
        <dbReference type="ARBA" id="ARBA00022679"/>
    </source>
</evidence>
<evidence type="ECO:0000313" key="9">
    <source>
        <dbReference type="Proteomes" id="UP000051500"/>
    </source>
</evidence>
<dbReference type="PANTHER" id="PTHR33841:SF1">
    <property type="entry name" value="DNA METHYLTRANSFERASE A"/>
    <property type="match status" value="1"/>
</dbReference>
<keyword evidence="6" id="KW-0175">Coiled coil</keyword>
<comment type="catalytic activity">
    <reaction evidence="5">
        <text>a 2'-deoxyadenosine in DNA + S-adenosyl-L-methionine = an N(6)-methyl-2'-deoxyadenosine in DNA + S-adenosyl-L-homocysteine + H(+)</text>
        <dbReference type="Rhea" id="RHEA:15197"/>
        <dbReference type="Rhea" id="RHEA-COMP:12418"/>
        <dbReference type="Rhea" id="RHEA-COMP:12419"/>
        <dbReference type="ChEBI" id="CHEBI:15378"/>
        <dbReference type="ChEBI" id="CHEBI:57856"/>
        <dbReference type="ChEBI" id="CHEBI:59789"/>
        <dbReference type="ChEBI" id="CHEBI:90615"/>
        <dbReference type="ChEBI" id="CHEBI:90616"/>
        <dbReference type="EC" id="2.1.1.72"/>
    </reaction>
</comment>
<dbReference type="InterPro" id="IPR002052">
    <property type="entry name" value="DNA_methylase_N6_adenine_CS"/>
</dbReference>
<sequence>MNKTAIKNFAIWARQELIASVKKRAKEYEIEKDNIKPAIEATIQGKLLSLEEKRQRQILIEKIEKDGFDETVEEVAYTWFNRFVAIRFMEVNGYLPSHIRVFSSENGDFSPEILTECLNIDMNGLDQTKVLELYQAADKEALFRYLFITQCNALSDILPGMFEEISDYTELLLPTGLLKDESVLHSLVVDIPEEDFKEQVQIIGWMYQYYNTEPKDEVFSRPKSKKINKEDIPAVTQLFTPDWIVKYMVENSLGRLWLEGHPNESIQENWRYYIAEAEQEPQVEEKLKEIRKEYELIEPVDIKCIDPSIGSGHITCYLFDVLIQIYESYGYRSRDAAKLIIENNIYGLDIDERARQLAYFSVMMKARQYDRRFLSRKDSPQPKIYAIDESNLFITENGKYALDYFIDGRPELSEAIHSIVNDMIDAKEYGSIIDVKQVDFKILYDRFDELINGNPDMYSMFLIESLLPLVKQAEILSQKYDVVVTNPPYMGGSGMNKKLSKYVKDNYKDSKSDLFAVFIEKWNDMIKPYGFNAMVTMQSWMFLSSYEKFRKKVIENMTISNLMHMDNMVMRIAFGTAVTVFRNMRLDGFKGTYNHIKLEDIIEDERTKEDRPKEFPVQGNRFAKISTENFKNIPGMSIAYWASDSILDAFEHGVILKTEGDTRQGMATSDNNRFLRLWQEVDFNKTGIGFQNSNVAKESKKKWFPYNKGGEFRKWYGNIDYLINYENDGKEVKDLAAHKYKSYTRTIKSISEYYKKCLSWSKISSGSIAFRFYPEGFIFDVAGCCIFYKKDEYMLYDFALLNSNVSKYIFSMISPTLNYETGHIASLPVIRNNSNKYNISEIIFQNISLAMSDWDMHETSWDFEKSPLLANKQDGLLSSAYESYKEEINTRFATLKANEEELNRIFIEIYGLEDELTPEVSDKDITVSKIFDNKKDIYEEIKGNKYILTKEDVIKNFLSYFIGCSLGRYSLDEDGLIYAGGEFDPNKYTKFPADEDGIIPFTDKEYFEDDVLVRLRNFLKITFGEETVNENLDFIASVLKGKASDNSTEKIRAYFMNDFYKEHVKKYKKRPIYWLADSGKLGSSRNLIYMHRYQKDTIARLRIRYLFEIQDRYKQELEHLEKQIESASSDKVTYQKQANRLKKLILETEKYEEKVQHFADASLAIDLDDGVKENYAKFKDILAKI</sequence>
<dbReference type="Gene3D" id="3.40.50.150">
    <property type="entry name" value="Vaccinia Virus protein VP39"/>
    <property type="match status" value="1"/>
</dbReference>
<feature type="domain" description="Type II methyltransferase M.TaqI-like" evidence="7">
    <location>
        <begin position="343"/>
        <end position="565"/>
    </location>
</feature>
<dbReference type="STRING" id="1122146.IV53_GL000777"/>
<evidence type="ECO:0000256" key="6">
    <source>
        <dbReference type="SAM" id="Coils"/>
    </source>
</evidence>
<dbReference type="GO" id="GO:0009007">
    <property type="term" value="F:site-specific DNA-methyltransferase (adenine-specific) activity"/>
    <property type="evidence" value="ECO:0007669"/>
    <property type="project" value="UniProtKB-EC"/>
</dbReference>
<dbReference type="NCBIfam" id="NF033452">
    <property type="entry name" value="BREX_1_MTaseX"/>
    <property type="match status" value="1"/>
</dbReference>
<accession>A0A0R2KR63</accession>
<dbReference type="RefSeq" id="WP_027107210.1">
    <property type="nucleotide sequence ID" value="NZ_JQBZ01000025.1"/>
</dbReference>
<comment type="caution">
    <text evidence="8">The sequence shown here is derived from an EMBL/GenBank/DDBJ whole genome shotgun (WGS) entry which is preliminary data.</text>
</comment>
<dbReference type="Proteomes" id="UP000051500">
    <property type="component" value="Unassembled WGS sequence"/>
</dbReference>
<dbReference type="PROSITE" id="PS00092">
    <property type="entry name" value="N6_MTASE"/>
    <property type="match status" value="1"/>
</dbReference>
<evidence type="ECO:0000256" key="2">
    <source>
        <dbReference type="ARBA" id="ARBA00022603"/>
    </source>
</evidence>
<evidence type="ECO:0000256" key="4">
    <source>
        <dbReference type="ARBA" id="ARBA00022691"/>
    </source>
</evidence>
<dbReference type="GO" id="GO:0032259">
    <property type="term" value="P:methylation"/>
    <property type="evidence" value="ECO:0007669"/>
    <property type="project" value="UniProtKB-KW"/>
</dbReference>
<dbReference type="InterPro" id="IPR029063">
    <property type="entry name" value="SAM-dependent_MTases_sf"/>
</dbReference>
<dbReference type="PATRIC" id="fig|1122146.4.peg.806"/>
<feature type="coiled-coil region" evidence="6">
    <location>
        <begin position="1110"/>
        <end position="1154"/>
    </location>
</feature>
<dbReference type="InterPro" id="IPR047939">
    <property type="entry name" value="BREX_1_PglX"/>
</dbReference>
<keyword evidence="4" id="KW-0949">S-adenosyl-L-methionine</keyword>
<dbReference type="GO" id="GO:0006304">
    <property type="term" value="P:DNA modification"/>
    <property type="evidence" value="ECO:0007669"/>
    <property type="project" value="InterPro"/>
</dbReference>
<dbReference type="Pfam" id="PF07669">
    <property type="entry name" value="Eco57I"/>
    <property type="match status" value="1"/>
</dbReference>
<dbReference type="EMBL" id="JQBZ01000025">
    <property type="protein sequence ID" value="KRN88807.1"/>
    <property type="molecule type" value="Genomic_DNA"/>
</dbReference>
<dbReference type="eggNOG" id="COG1002">
    <property type="taxonomic scope" value="Bacteria"/>
</dbReference>
<gene>
    <name evidence="8" type="ORF">IV53_GL000777</name>
</gene>